<evidence type="ECO:0000313" key="3">
    <source>
        <dbReference type="Proteomes" id="UP000094501"/>
    </source>
</evidence>
<feature type="region of interest" description="Disordered" evidence="1">
    <location>
        <begin position="1"/>
        <end position="20"/>
    </location>
</feature>
<organism evidence="2 3">
    <name type="scientific">Methyloceanibacter methanicus</name>
    <dbReference type="NCBI Taxonomy" id="1774968"/>
    <lineage>
        <taxon>Bacteria</taxon>
        <taxon>Pseudomonadati</taxon>
        <taxon>Pseudomonadota</taxon>
        <taxon>Alphaproteobacteria</taxon>
        <taxon>Hyphomicrobiales</taxon>
        <taxon>Hyphomicrobiaceae</taxon>
        <taxon>Methyloceanibacter</taxon>
    </lineage>
</organism>
<feature type="compositionally biased region" description="Basic residues" evidence="1">
    <location>
        <begin position="1"/>
        <end position="12"/>
    </location>
</feature>
<feature type="compositionally biased region" description="Acidic residues" evidence="1">
    <location>
        <begin position="88"/>
        <end position="100"/>
    </location>
</feature>
<feature type="compositionally biased region" description="Basic and acidic residues" evidence="1">
    <location>
        <begin position="77"/>
        <end position="87"/>
    </location>
</feature>
<name>A0A1E3W0I3_9HYPH</name>
<reference evidence="2 3" key="1">
    <citation type="journal article" date="2016" name="Environ. Microbiol.">
        <title>New Methyloceanibacter diversity from North Sea sediments includes methanotroph containing solely the soluble methane monooxygenase.</title>
        <authorList>
            <person name="Vekeman B."/>
            <person name="Kerckhof F.M."/>
            <person name="Cremers G."/>
            <person name="de Vos P."/>
            <person name="Vandamme P."/>
            <person name="Boon N."/>
            <person name="Op den Camp H.J."/>
            <person name="Heylen K."/>
        </authorList>
    </citation>
    <scope>NUCLEOTIDE SEQUENCE [LARGE SCALE GENOMIC DNA]</scope>
    <source>
        <strain evidence="2 3">R-67174</strain>
    </source>
</reference>
<dbReference type="STRING" id="1774968.AUC68_04750"/>
<protein>
    <submittedName>
        <fullName evidence="2">Uncharacterized protein</fullName>
    </submittedName>
</protein>
<proteinExistence type="predicted"/>
<keyword evidence="3" id="KW-1185">Reference proteome</keyword>
<feature type="region of interest" description="Disordered" evidence="1">
    <location>
        <begin position="77"/>
        <end position="100"/>
    </location>
</feature>
<sequence>MATNTKKSKKSKNQPVEKMRNGSIVATIWKNESEKGAFFSVTFARTYKDADGDYHDVNSFSGTQLLQLAKLANEADTRVRKLRQDERATDDDEDDQEEAA</sequence>
<dbReference type="OrthoDB" id="7632421at2"/>
<dbReference type="Proteomes" id="UP000094501">
    <property type="component" value="Unassembled WGS sequence"/>
</dbReference>
<dbReference type="EMBL" id="LPWG01000011">
    <property type="protein sequence ID" value="ODR99307.1"/>
    <property type="molecule type" value="Genomic_DNA"/>
</dbReference>
<comment type="caution">
    <text evidence="2">The sequence shown here is derived from an EMBL/GenBank/DDBJ whole genome shotgun (WGS) entry which is preliminary data.</text>
</comment>
<accession>A0A1E3W0I3</accession>
<evidence type="ECO:0000313" key="2">
    <source>
        <dbReference type="EMBL" id="ODR99307.1"/>
    </source>
</evidence>
<dbReference type="RefSeq" id="WP_069437247.1">
    <property type="nucleotide sequence ID" value="NZ_LPWG01000011.1"/>
</dbReference>
<dbReference type="AlphaFoldDB" id="A0A1E3W0I3"/>
<evidence type="ECO:0000256" key="1">
    <source>
        <dbReference type="SAM" id="MobiDB-lite"/>
    </source>
</evidence>
<gene>
    <name evidence="2" type="ORF">AUC68_04750</name>
</gene>